<dbReference type="SUPFAM" id="SSF56300">
    <property type="entry name" value="Metallo-dependent phosphatases"/>
    <property type="match status" value="1"/>
</dbReference>
<sequence>MKLFHLTDIHCGNKNAPFRTDELVNALEALSGDFSRDDCYLVVSGDVTYQGSLAGYKEAQAVIEKCWLSRGGAASRIVACPGNHDICENSFRAFDKFTYAVRRDGRLSFENKSTCVLRFGDVLFAVVNSAYHRDHKFGLVDVAQLVDELKVARVSECNTKIAIVHHHLVGVDANDLSTLRNALPLLEALQKHGFELVLHGHRHSLSEISVGPNAMAIRAGRSLNFETPGYVNGMSIHERVNGTWEAKNLFLSKDIAAVGLAGFAAQGRE</sequence>
<keyword evidence="3" id="KW-0408">Iron</keyword>
<proteinExistence type="inferred from homology"/>
<accession>A0ABU9QPS3</accession>
<evidence type="ECO:0000256" key="1">
    <source>
        <dbReference type="ARBA" id="ARBA00022723"/>
    </source>
</evidence>
<dbReference type="Gene3D" id="3.60.21.10">
    <property type="match status" value="1"/>
</dbReference>
<keyword evidence="1" id="KW-0479">Metal-binding</keyword>
<dbReference type="RefSeq" id="WP_201661044.1">
    <property type="nucleotide sequence ID" value="NZ_CAJHCS010000044.1"/>
</dbReference>
<organism evidence="6 7">
    <name type="scientific">Paraburkholderia sabiae</name>
    <dbReference type="NCBI Taxonomy" id="273251"/>
    <lineage>
        <taxon>Bacteria</taxon>
        <taxon>Pseudomonadati</taxon>
        <taxon>Pseudomonadota</taxon>
        <taxon>Betaproteobacteria</taxon>
        <taxon>Burkholderiales</taxon>
        <taxon>Burkholderiaceae</taxon>
        <taxon>Paraburkholderia</taxon>
    </lineage>
</organism>
<evidence type="ECO:0000313" key="6">
    <source>
        <dbReference type="EMBL" id="MEM5291480.1"/>
    </source>
</evidence>
<dbReference type="PANTHER" id="PTHR42988">
    <property type="entry name" value="PHOSPHOHYDROLASE"/>
    <property type="match status" value="1"/>
</dbReference>
<feature type="domain" description="Calcineurin-like phosphoesterase" evidence="5">
    <location>
        <begin position="1"/>
        <end position="204"/>
    </location>
</feature>
<evidence type="ECO:0000256" key="3">
    <source>
        <dbReference type="ARBA" id="ARBA00023004"/>
    </source>
</evidence>
<evidence type="ECO:0000256" key="2">
    <source>
        <dbReference type="ARBA" id="ARBA00022801"/>
    </source>
</evidence>
<evidence type="ECO:0000313" key="7">
    <source>
        <dbReference type="Proteomes" id="UP001494588"/>
    </source>
</evidence>
<gene>
    <name evidence="6" type="ORF">V4C55_37745</name>
</gene>
<dbReference type="EMBL" id="JAZHGC010000052">
    <property type="protein sequence ID" value="MEM5291480.1"/>
    <property type="molecule type" value="Genomic_DNA"/>
</dbReference>
<keyword evidence="2" id="KW-0378">Hydrolase</keyword>
<name>A0ABU9QPS3_9BURK</name>
<dbReference type="Pfam" id="PF00149">
    <property type="entry name" value="Metallophos"/>
    <property type="match status" value="1"/>
</dbReference>
<comment type="similarity">
    <text evidence="4">Belongs to the cyclic nucleotide phosphodiesterase class-III family.</text>
</comment>
<dbReference type="InterPro" id="IPR004843">
    <property type="entry name" value="Calcineurin-like_PHP"/>
</dbReference>
<reference evidence="6 7" key="1">
    <citation type="submission" date="2024-01" db="EMBL/GenBank/DDBJ databases">
        <title>The diversity of rhizobia nodulating Mimosa spp. in eleven states of Brazil covering several biomes is determined by host plant, location, and edaphic factors.</title>
        <authorList>
            <person name="Rouws L."/>
            <person name="Barauna A."/>
            <person name="Beukes C."/>
            <person name="De Faria S.M."/>
            <person name="Gross E."/>
            <person name="Dos Reis Junior F.B."/>
            <person name="Simon M."/>
            <person name="Maluk M."/>
            <person name="Odee D.W."/>
            <person name="Kenicer G."/>
            <person name="Young J.P.W."/>
            <person name="Reis V.M."/>
            <person name="Zilli J."/>
            <person name="James E.K."/>
        </authorList>
    </citation>
    <scope>NUCLEOTIDE SEQUENCE [LARGE SCALE GENOMIC DNA]</scope>
    <source>
        <strain evidence="6 7">JPY77</strain>
    </source>
</reference>
<comment type="caution">
    <text evidence="6">The sequence shown here is derived from an EMBL/GenBank/DDBJ whole genome shotgun (WGS) entry which is preliminary data.</text>
</comment>
<evidence type="ECO:0000259" key="5">
    <source>
        <dbReference type="Pfam" id="PF00149"/>
    </source>
</evidence>
<protein>
    <submittedName>
        <fullName evidence="6">Metallophosphoesterase</fullName>
    </submittedName>
</protein>
<dbReference type="Proteomes" id="UP001494588">
    <property type="component" value="Unassembled WGS sequence"/>
</dbReference>
<keyword evidence="7" id="KW-1185">Reference proteome</keyword>
<dbReference type="PANTHER" id="PTHR42988:SF2">
    <property type="entry name" value="CYCLIC NUCLEOTIDE PHOSPHODIESTERASE CBUA0032-RELATED"/>
    <property type="match status" value="1"/>
</dbReference>
<evidence type="ECO:0000256" key="4">
    <source>
        <dbReference type="ARBA" id="ARBA00025742"/>
    </source>
</evidence>
<dbReference type="InterPro" id="IPR029052">
    <property type="entry name" value="Metallo-depent_PP-like"/>
</dbReference>
<dbReference type="InterPro" id="IPR050884">
    <property type="entry name" value="CNP_phosphodiesterase-III"/>
</dbReference>